<feature type="compositionally biased region" description="Basic residues" evidence="13">
    <location>
        <begin position="1"/>
        <end position="14"/>
    </location>
</feature>
<feature type="compositionally biased region" description="Basic and acidic residues" evidence="13">
    <location>
        <begin position="115"/>
        <end position="127"/>
    </location>
</feature>
<dbReference type="GO" id="GO:0016787">
    <property type="term" value="F:hydrolase activity"/>
    <property type="evidence" value="ECO:0007669"/>
    <property type="project" value="UniProtKB-KW"/>
</dbReference>
<feature type="region of interest" description="Disordered" evidence="13">
    <location>
        <begin position="88"/>
        <end position="224"/>
    </location>
</feature>
<dbReference type="AlphaFoldDB" id="A0AAV9RDE5"/>
<evidence type="ECO:0000256" key="4">
    <source>
        <dbReference type="ARBA" id="ARBA00022801"/>
    </source>
</evidence>
<comment type="caution">
    <text evidence="14">The sequence shown here is derived from an EMBL/GenBank/DDBJ whole genome shotgun (WGS) entry which is preliminary data.</text>
</comment>
<evidence type="ECO:0000256" key="11">
    <source>
        <dbReference type="ARBA" id="ARBA00076709"/>
    </source>
</evidence>
<dbReference type="EMBL" id="JAHHUM010002050">
    <property type="protein sequence ID" value="KAK5606789.1"/>
    <property type="molecule type" value="Genomic_DNA"/>
</dbReference>
<evidence type="ECO:0000256" key="8">
    <source>
        <dbReference type="ARBA" id="ARBA00055831"/>
    </source>
</evidence>
<evidence type="ECO:0000256" key="3">
    <source>
        <dbReference type="ARBA" id="ARBA00022763"/>
    </source>
</evidence>
<dbReference type="SUPFAM" id="SSF48150">
    <property type="entry name" value="DNA-glycosylase"/>
    <property type="match status" value="1"/>
</dbReference>
<evidence type="ECO:0000256" key="12">
    <source>
        <dbReference type="ARBA" id="ARBA00083330"/>
    </source>
</evidence>
<evidence type="ECO:0000256" key="1">
    <source>
        <dbReference type="ARBA" id="ARBA00004123"/>
    </source>
</evidence>
<dbReference type="Proteomes" id="UP001311232">
    <property type="component" value="Unassembled WGS sequence"/>
</dbReference>
<comment type="function">
    <text evidence="8">Mismatch-specific DNA N-glycosylase involved in DNA repair. Has thymine glycosylase activity and is specific for G:T mismatches within methylated and unmethylated CpG sites. Can also remove uracil or 5-fluorouracil in G:U mismatches. Has no lyase activity. Was first identified as methyl-CpG-binding protein.</text>
</comment>
<evidence type="ECO:0000256" key="13">
    <source>
        <dbReference type="SAM" id="MobiDB-lite"/>
    </source>
</evidence>
<keyword evidence="5" id="KW-0238">DNA-binding</keyword>
<dbReference type="GO" id="GO:0003677">
    <property type="term" value="F:DNA binding"/>
    <property type="evidence" value="ECO:0007669"/>
    <property type="project" value="UniProtKB-KW"/>
</dbReference>
<comment type="subcellular location">
    <subcellularLocation>
        <location evidence="1">Nucleus</location>
    </subcellularLocation>
</comment>
<reference evidence="14 15" key="1">
    <citation type="submission" date="2021-06" db="EMBL/GenBank/DDBJ databases">
        <authorList>
            <person name="Palmer J.M."/>
        </authorList>
    </citation>
    <scope>NUCLEOTIDE SEQUENCE [LARGE SCALE GENOMIC DNA]</scope>
    <source>
        <strain evidence="14 15">MEX-2019</strain>
        <tissue evidence="14">Muscle</tissue>
    </source>
</reference>
<comment type="subunit">
    <text evidence="9">Interacts with MLH1.</text>
</comment>
<dbReference type="GO" id="GO:0005634">
    <property type="term" value="C:nucleus"/>
    <property type="evidence" value="ECO:0007669"/>
    <property type="project" value="UniProtKB-SubCell"/>
</dbReference>
<accession>A0AAV9RDE5</accession>
<name>A0AAV9RDE5_9TELE</name>
<dbReference type="Gene3D" id="1.10.340.30">
    <property type="entry name" value="Hypothetical protein, domain 2"/>
    <property type="match status" value="1"/>
</dbReference>
<evidence type="ECO:0000313" key="15">
    <source>
        <dbReference type="Proteomes" id="UP001311232"/>
    </source>
</evidence>
<protein>
    <recommendedName>
        <fullName evidence="10">Methyl-CpG-binding domain protein 4</fullName>
    </recommendedName>
    <alternativeName>
        <fullName evidence="11">Methyl-CpG-binding protein MBD4</fullName>
    </alternativeName>
    <alternativeName>
        <fullName evidence="12">Mismatch-specific DNA N-glycosylase</fullName>
    </alternativeName>
</protein>
<gene>
    <name evidence="14" type="ORF">CRENBAI_015554</name>
</gene>
<keyword evidence="3" id="KW-0227">DNA damage</keyword>
<keyword evidence="7" id="KW-0539">Nucleus</keyword>
<dbReference type="InterPro" id="IPR011257">
    <property type="entry name" value="DNA_glycosylase"/>
</dbReference>
<dbReference type="InterPro" id="IPR045138">
    <property type="entry name" value="MeCP2/MBD4"/>
</dbReference>
<evidence type="ECO:0000256" key="5">
    <source>
        <dbReference type="ARBA" id="ARBA00023125"/>
    </source>
</evidence>
<evidence type="ECO:0000313" key="14">
    <source>
        <dbReference type="EMBL" id="KAK5606789.1"/>
    </source>
</evidence>
<evidence type="ECO:0000256" key="2">
    <source>
        <dbReference type="ARBA" id="ARBA00022553"/>
    </source>
</evidence>
<feature type="compositionally biased region" description="Polar residues" evidence="13">
    <location>
        <begin position="160"/>
        <end position="192"/>
    </location>
</feature>
<keyword evidence="4" id="KW-0378">Hydrolase</keyword>
<dbReference type="PANTHER" id="PTHR15074:SF7">
    <property type="entry name" value="METHYL-CPG-BINDING DOMAIN PROTEIN 4"/>
    <property type="match status" value="1"/>
</dbReference>
<keyword evidence="2" id="KW-0597">Phosphoprotein</keyword>
<dbReference type="FunFam" id="1.10.340.30:FF:000051">
    <property type="entry name" value="Methyl-CpG-binding domain protein 4"/>
    <property type="match status" value="1"/>
</dbReference>
<evidence type="ECO:0000256" key="6">
    <source>
        <dbReference type="ARBA" id="ARBA00023204"/>
    </source>
</evidence>
<organism evidence="14 15">
    <name type="scientific">Crenichthys baileyi</name>
    <name type="common">White River springfish</name>
    <dbReference type="NCBI Taxonomy" id="28760"/>
    <lineage>
        <taxon>Eukaryota</taxon>
        <taxon>Metazoa</taxon>
        <taxon>Chordata</taxon>
        <taxon>Craniata</taxon>
        <taxon>Vertebrata</taxon>
        <taxon>Euteleostomi</taxon>
        <taxon>Actinopterygii</taxon>
        <taxon>Neopterygii</taxon>
        <taxon>Teleostei</taxon>
        <taxon>Neoteleostei</taxon>
        <taxon>Acanthomorphata</taxon>
        <taxon>Ovalentaria</taxon>
        <taxon>Atherinomorphae</taxon>
        <taxon>Cyprinodontiformes</taxon>
        <taxon>Goodeidae</taxon>
        <taxon>Crenichthys</taxon>
    </lineage>
</organism>
<evidence type="ECO:0000256" key="9">
    <source>
        <dbReference type="ARBA" id="ARBA00062707"/>
    </source>
</evidence>
<feature type="region of interest" description="Disordered" evidence="13">
    <location>
        <begin position="1"/>
        <end position="29"/>
    </location>
</feature>
<keyword evidence="15" id="KW-1185">Reference proteome</keyword>
<evidence type="ECO:0000256" key="10">
    <source>
        <dbReference type="ARBA" id="ARBA00069821"/>
    </source>
</evidence>
<evidence type="ECO:0000256" key="7">
    <source>
        <dbReference type="ARBA" id="ARBA00023242"/>
    </source>
</evidence>
<keyword evidence="6" id="KW-0234">DNA repair</keyword>
<proteinExistence type="predicted"/>
<sequence length="585" mass="67394">MGGKVKSPKSKSKRVCSSVRHKADDGKVKPAEEAINRDIFQESFEDIAEEPEQICSQAAPSSDLVDDDDVHKGARGLGLLRAKILKLAPSREKQNSLPAHRNQQETVWTLSVEGATERKNGSEKSADTDVPQPRSKGDKKSNSEVMSNTDSHGDEEVLPDSSSGSCTPLRDSQNNETSCQQPITTKGGSNNLEGKRKTSPYFSRKPLKDGLSPPRRKSLRKWTPPRSPFNLIQETLFHDPWKLLVATIFLNKTSGRMAIPVLWQFFERYPSAEATQEADWKPMSELMKPLGLYELRAKTIVRFSDEYLNKQWRYPIELHGIGKYGNDSYRIFCVEEWRQVTPEDHKLNKYHAWLWDNHETFMSLGSFRTQGLEFKQRDQKMRLPPISIPPMPICVPHDNPSLEVTPITFPILPDPGSLLTSNQMISRLDPLHPPLVPKRTVSLETLAVHHHNHQRALIMQRGEHFRSHQVWRKPFYGTVGEREEYRKEIREQLKRQMEEKCVELKLQLASKVKEAEHLREVDRIALTSERQQKIQHTKAMTAYRDENKRLMEQSWRDRALTRSQEALKERELLRLNPVNWSGTLT</sequence>
<dbReference type="GO" id="GO:0006281">
    <property type="term" value="P:DNA repair"/>
    <property type="evidence" value="ECO:0007669"/>
    <property type="project" value="UniProtKB-KW"/>
</dbReference>
<dbReference type="PANTHER" id="PTHR15074">
    <property type="entry name" value="METHYL-CPG-BINDING PROTEIN"/>
    <property type="match status" value="1"/>
</dbReference>